<feature type="compositionally biased region" description="Low complexity" evidence="1">
    <location>
        <begin position="295"/>
        <end position="306"/>
    </location>
</feature>
<name>A0A1R3U825_9HYPH</name>
<protein>
    <recommendedName>
        <fullName evidence="4">Scaffolding protein</fullName>
    </recommendedName>
</protein>
<gene>
    <name evidence="2" type="ORF">DSM25559_5289</name>
</gene>
<dbReference type="AlphaFoldDB" id="A0A1R3U825"/>
<evidence type="ECO:0000256" key="1">
    <source>
        <dbReference type="SAM" id="MobiDB-lite"/>
    </source>
</evidence>
<feature type="compositionally biased region" description="Acidic residues" evidence="1">
    <location>
        <begin position="36"/>
        <end position="88"/>
    </location>
</feature>
<dbReference type="RefSeq" id="WP_077123155.1">
    <property type="nucleotide sequence ID" value="NZ_FMUE01000026.1"/>
</dbReference>
<accession>A0A1R3U825</accession>
<feature type="region of interest" description="Disordered" evidence="1">
    <location>
        <begin position="289"/>
        <end position="308"/>
    </location>
</feature>
<proteinExistence type="predicted"/>
<sequence>MDLTNNPAEGTGYSVADAATNIESLLDSDTATTENVDADEADEVSNTEEIEIDEADESPDQAENVDSDDEESGETEEVETSAFDIPDDATVEINGNTVTGKELKQGYLRHADYTKKTQELAESKKRYDAVQVDANTLRAEQKQALDHYGRLLSIEFQGLAEPNWAELSENDPAEYVKQKENWNRKNALVKAHYDAMADLNSKNAEFAKQFHLESQTKAFEEMGNRYPEFKDPKTANAVLGQIEGYLVNRGFSDADIESIANPEIIDIIYRALKYDQQQANVQKAVKHVESKPRITSPGTGTKSTSSADQKFRADAARLKQTGSINDAAALISRLL</sequence>
<organism evidence="2 3">
    <name type="scientific">Agrobacterium rosae</name>
    <dbReference type="NCBI Taxonomy" id="1972867"/>
    <lineage>
        <taxon>Bacteria</taxon>
        <taxon>Pseudomonadati</taxon>
        <taxon>Pseudomonadota</taxon>
        <taxon>Alphaproteobacteria</taxon>
        <taxon>Hyphomicrobiales</taxon>
        <taxon>Rhizobiaceae</taxon>
        <taxon>Rhizobium/Agrobacterium group</taxon>
        <taxon>Agrobacterium</taxon>
    </lineage>
</organism>
<evidence type="ECO:0008006" key="4">
    <source>
        <dbReference type="Google" id="ProtNLM"/>
    </source>
</evidence>
<reference evidence="3" key="1">
    <citation type="submission" date="2016-10" db="EMBL/GenBank/DDBJ databases">
        <authorList>
            <person name="Wibberg D."/>
        </authorList>
    </citation>
    <scope>NUCLEOTIDE SEQUENCE [LARGE SCALE GENOMIC DNA]</scope>
</reference>
<dbReference type="STRING" id="1907666.DSM25559_5289"/>
<evidence type="ECO:0000313" key="2">
    <source>
        <dbReference type="EMBL" id="SCX36032.1"/>
    </source>
</evidence>
<dbReference type="EMBL" id="FMUE01000026">
    <property type="protein sequence ID" value="SCX36032.1"/>
    <property type="molecule type" value="Genomic_DNA"/>
</dbReference>
<dbReference type="Proteomes" id="UP000187891">
    <property type="component" value="Unassembled WGS sequence"/>
</dbReference>
<evidence type="ECO:0000313" key="3">
    <source>
        <dbReference type="Proteomes" id="UP000187891"/>
    </source>
</evidence>
<feature type="region of interest" description="Disordered" evidence="1">
    <location>
        <begin position="27"/>
        <end position="88"/>
    </location>
</feature>